<reference evidence="2 3" key="1">
    <citation type="journal article" date="2019" name="Sci. Rep.">
        <title>Orb-weaving spider Araneus ventricosus genome elucidates the spidroin gene catalogue.</title>
        <authorList>
            <person name="Kono N."/>
            <person name="Nakamura H."/>
            <person name="Ohtoshi R."/>
            <person name="Moran D.A.P."/>
            <person name="Shinohara A."/>
            <person name="Yoshida Y."/>
            <person name="Fujiwara M."/>
            <person name="Mori M."/>
            <person name="Tomita M."/>
            <person name="Arakawa K."/>
        </authorList>
    </citation>
    <scope>NUCLEOTIDE SEQUENCE [LARGE SCALE GENOMIC DNA]</scope>
</reference>
<gene>
    <name evidence="2" type="ORF">AVEN_86127_1</name>
</gene>
<evidence type="ECO:0000256" key="1">
    <source>
        <dbReference type="SAM" id="MobiDB-lite"/>
    </source>
</evidence>
<comment type="caution">
    <text evidence="2">The sequence shown here is derived from an EMBL/GenBank/DDBJ whole genome shotgun (WGS) entry which is preliminary data.</text>
</comment>
<sequence length="105" mass="11253">MENKSIPSAQSKIIHPGKSFASASARQNVNEPEASSINANQNANPSRVLYEITTPHASGKPIMNEIPLPTFTELPAMLANMNDVIALLVQVNKIFSGIKDIPGTL</sequence>
<dbReference type="EMBL" id="BGPR01010475">
    <property type="protein sequence ID" value="GBN46358.1"/>
    <property type="molecule type" value="Genomic_DNA"/>
</dbReference>
<evidence type="ECO:0000313" key="2">
    <source>
        <dbReference type="EMBL" id="GBN46358.1"/>
    </source>
</evidence>
<evidence type="ECO:0000313" key="3">
    <source>
        <dbReference type="Proteomes" id="UP000499080"/>
    </source>
</evidence>
<organism evidence="2 3">
    <name type="scientific">Araneus ventricosus</name>
    <name type="common">Orbweaver spider</name>
    <name type="synonym">Epeira ventricosa</name>
    <dbReference type="NCBI Taxonomy" id="182803"/>
    <lineage>
        <taxon>Eukaryota</taxon>
        <taxon>Metazoa</taxon>
        <taxon>Ecdysozoa</taxon>
        <taxon>Arthropoda</taxon>
        <taxon>Chelicerata</taxon>
        <taxon>Arachnida</taxon>
        <taxon>Araneae</taxon>
        <taxon>Araneomorphae</taxon>
        <taxon>Entelegynae</taxon>
        <taxon>Araneoidea</taxon>
        <taxon>Araneidae</taxon>
        <taxon>Araneus</taxon>
    </lineage>
</organism>
<accession>A0A4Y2P3A6</accession>
<feature type="region of interest" description="Disordered" evidence="1">
    <location>
        <begin position="1"/>
        <end position="42"/>
    </location>
</feature>
<feature type="compositionally biased region" description="Polar residues" evidence="1">
    <location>
        <begin position="21"/>
        <end position="42"/>
    </location>
</feature>
<proteinExistence type="predicted"/>
<dbReference type="Proteomes" id="UP000499080">
    <property type="component" value="Unassembled WGS sequence"/>
</dbReference>
<feature type="compositionally biased region" description="Polar residues" evidence="1">
    <location>
        <begin position="1"/>
        <end position="11"/>
    </location>
</feature>
<name>A0A4Y2P3A6_ARAVE</name>
<protein>
    <submittedName>
        <fullName evidence="2">Uncharacterized protein</fullName>
    </submittedName>
</protein>
<keyword evidence="3" id="KW-1185">Reference proteome</keyword>
<dbReference type="AlphaFoldDB" id="A0A4Y2P3A6"/>